<protein>
    <submittedName>
        <fullName evidence="2">Uncharacterized protein</fullName>
    </submittedName>
</protein>
<comment type="caution">
    <text evidence="2">The sequence shown here is derived from an EMBL/GenBank/DDBJ whole genome shotgun (WGS) entry which is preliminary data.</text>
</comment>
<organism evidence="2 3">
    <name type="scientific">Sclerotinia nivalis</name>
    <dbReference type="NCBI Taxonomy" id="352851"/>
    <lineage>
        <taxon>Eukaryota</taxon>
        <taxon>Fungi</taxon>
        <taxon>Dikarya</taxon>
        <taxon>Ascomycota</taxon>
        <taxon>Pezizomycotina</taxon>
        <taxon>Leotiomycetes</taxon>
        <taxon>Helotiales</taxon>
        <taxon>Sclerotiniaceae</taxon>
        <taxon>Sclerotinia</taxon>
    </lineage>
</organism>
<name>A0A9X0ASR6_9HELO</name>
<keyword evidence="1" id="KW-0812">Transmembrane</keyword>
<dbReference type="OrthoDB" id="3528396at2759"/>
<keyword evidence="1" id="KW-1133">Transmembrane helix</keyword>
<dbReference type="AlphaFoldDB" id="A0A9X0ASR6"/>
<gene>
    <name evidence="2" type="ORF">OCU04_003844</name>
</gene>
<sequence>MCMTFSGLTSLKKMKFKLDLNHLFVPTIAFSAISSISPPFTLAKSINPDKGSHCKWPNVPEKSPIHSQYCNTTLMTSDQCTLTNLMTAPITNKACDQKSSLILYNSSCAEIGRQDDIAIRKKDIELHSTLPKAVSIEEGRMGPGNSITFRYANFLGERDDFVCYSTGLDVNGQFIKACSAQFNCSAAAESAANVRGFSIGLIFVSLLVLVIAIIGNSVTKA</sequence>
<evidence type="ECO:0000313" key="3">
    <source>
        <dbReference type="Proteomes" id="UP001152300"/>
    </source>
</evidence>
<dbReference type="Proteomes" id="UP001152300">
    <property type="component" value="Unassembled WGS sequence"/>
</dbReference>
<reference evidence="2" key="1">
    <citation type="submission" date="2022-11" db="EMBL/GenBank/DDBJ databases">
        <title>Genome Resource of Sclerotinia nivalis Strain SnTB1, a Plant Pathogen Isolated from American Ginseng.</title>
        <authorList>
            <person name="Fan S."/>
        </authorList>
    </citation>
    <scope>NUCLEOTIDE SEQUENCE</scope>
    <source>
        <strain evidence="2">SnTB1</strain>
    </source>
</reference>
<accession>A0A9X0ASR6</accession>
<keyword evidence="3" id="KW-1185">Reference proteome</keyword>
<dbReference type="EMBL" id="JAPEIS010000003">
    <property type="protein sequence ID" value="KAJ8068277.1"/>
    <property type="molecule type" value="Genomic_DNA"/>
</dbReference>
<evidence type="ECO:0000313" key="2">
    <source>
        <dbReference type="EMBL" id="KAJ8068277.1"/>
    </source>
</evidence>
<evidence type="ECO:0000256" key="1">
    <source>
        <dbReference type="SAM" id="Phobius"/>
    </source>
</evidence>
<proteinExistence type="predicted"/>
<keyword evidence="1" id="KW-0472">Membrane</keyword>
<feature type="transmembrane region" description="Helical" evidence="1">
    <location>
        <begin position="197"/>
        <end position="218"/>
    </location>
</feature>